<dbReference type="InterPro" id="IPR022694">
    <property type="entry name" value="3-OHacyl-CoA_DH"/>
</dbReference>
<dbReference type="InterPro" id="IPR036291">
    <property type="entry name" value="NAD(P)-bd_dom_sf"/>
</dbReference>
<evidence type="ECO:0000313" key="6">
    <source>
        <dbReference type="Proteomes" id="UP000619033"/>
    </source>
</evidence>
<dbReference type="SUPFAM" id="SSF51735">
    <property type="entry name" value="NAD(P)-binding Rossmann-fold domains"/>
    <property type="match status" value="1"/>
</dbReference>
<dbReference type="PANTHER" id="PTHR48075:SF5">
    <property type="entry name" value="3-HYDROXYBUTYRYL-COA DEHYDROGENASE"/>
    <property type="match status" value="1"/>
</dbReference>
<dbReference type="InterPro" id="IPR006176">
    <property type="entry name" value="3-OHacyl-CoA_DH_NAD-bd"/>
</dbReference>
<gene>
    <name evidence="5" type="ORF">JI744_12820</name>
</gene>
<feature type="domain" description="3-hydroxyacyl-CoA dehydrogenase C-terminal" evidence="3">
    <location>
        <begin position="197"/>
        <end position="273"/>
    </location>
</feature>
<dbReference type="Gene3D" id="1.10.1040.10">
    <property type="entry name" value="N-(1-d-carboxylethyl)-l-norvaline Dehydrogenase, domain 2"/>
    <property type="match status" value="1"/>
</dbReference>
<evidence type="ECO:0000259" key="4">
    <source>
        <dbReference type="Pfam" id="PF02737"/>
    </source>
</evidence>
<dbReference type="EMBL" id="JAESVP010000006">
    <property type="protein sequence ID" value="MBL4928990.1"/>
    <property type="molecule type" value="Genomic_DNA"/>
</dbReference>
<proteinExistence type="predicted"/>
<dbReference type="PIRSF" id="PIRSF000105">
    <property type="entry name" value="HCDH"/>
    <property type="match status" value="1"/>
</dbReference>
<dbReference type="GO" id="GO:0006631">
    <property type="term" value="P:fatty acid metabolic process"/>
    <property type="evidence" value="ECO:0007669"/>
    <property type="project" value="InterPro"/>
</dbReference>
<organism evidence="5 6">
    <name type="scientific">Fuscibacter oryzae</name>
    <dbReference type="NCBI Taxonomy" id="2803939"/>
    <lineage>
        <taxon>Bacteria</taxon>
        <taxon>Pseudomonadati</taxon>
        <taxon>Pseudomonadota</taxon>
        <taxon>Alphaproteobacteria</taxon>
        <taxon>Rhodobacterales</taxon>
        <taxon>Paracoccaceae</taxon>
        <taxon>Fuscibacter</taxon>
    </lineage>
</organism>
<feature type="site" description="Important for catalytic activity" evidence="2">
    <location>
        <position position="150"/>
    </location>
</feature>
<dbReference type="SUPFAM" id="SSF48179">
    <property type="entry name" value="6-phosphogluconate dehydrogenase C-terminal domain-like"/>
    <property type="match status" value="1"/>
</dbReference>
<dbReference type="RefSeq" id="WP_202661533.1">
    <property type="nucleotide sequence ID" value="NZ_JAESVP010000006.1"/>
</dbReference>
<name>A0A8J7MU06_9RHOB</name>
<dbReference type="GO" id="GO:0070403">
    <property type="term" value="F:NAD+ binding"/>
    <property type="evidence" value="ECO:0007669"/>
    <property type="project" value="InterPro"/>
</dbReference>
<dbReference type="PANTHER" id="PTHR48075">
    <property type="entry name" value="3-HYDROXYACYL-COA DEHYDROGENASE FAMILY PROTEIN"/>
    <property type="match status" value="1"/>
</dbReference>
<evidence type="ECO:0000259" key="3">
    <source>
        <dbReference type="Pfam" id="PF00725"/>
    </source>
</evidence>
<dbReference type="AlphaFoldDB" id="A0A8J7MU06"/>
<dbReference type="InterPro" id="IPR006108">
    <property type="entry name" value="3HC_DH_C"/>
</dbReference>
<dbReference type="Pfam" id="PF02737">
    <property type="entry name" value="3HCDH_N"/>
    <property type="match status" value="1"/>
</dbReference>
<accession>A0A8J7MU06</accession>
<evidence type="ECO:0000313" key="5">
    <source>
        <dbReference type="EMBL" id="MBL4928990.1"/>
    </source>
</evidence>
<dbReference type="Gene3D" id="3.40.50.720">
    <property type="entry name" value="NAD(P)-binding Rossmann-like Domain"/>
    <property type="match status" value="1"/>
</dbReference>
<dbReference type="Proteomes" id="UP000619033">
    <property type="component" value="Unassembled WGS sequence"/>
</dbReference>
<dbReference type="GO" id="GO:0016616">
    <property type="term" value="F:oxidoreductase activity, acting on the CH-OH group of donors, NAD or NADP as acceptor"/>
    <property type="evidence" value="ECO:0007669"/>
    <property type="project" value="InterPro"/>
</dbReference>
<dbReference type="InterPro" id="IPR008927">
    <property type="entry name" value="6-PGluconate_DH-like_C_sf"/>
</dbReference>
<protein>
    <submittedName>
        <fullName evidence="5">NAD-binding protein</fullName>
    </submittedName>
</protein>
<feature type="domain" description="3-hydroxyacyl-CoA dehydrogenase NAD binding" evidence="4">
    <location>
        <begin position="18"/>
        <end position="192"/>
    </location>
</feature>
<dbReference type="InterPro" id="IPR013328">
    <property type="entry name" value="6PGD_dom2"/>
</dbReference>
<comment type="caution">
    <text evidence="5">The sequence shown here is derived from an EMBL/GenBank/DDBJ whole genome shotgun (WGS) entry which is preliminary data.</text>
</comment>
<sequence length="331" mass="36275">METALARDDIRHGGQLPNIAIIGTGLIGCSWAAMMAATGRKVAIFDTRPEAGEAFQDFWTSVKPALVELGLADPDCQPDYRICTSLSDALRDADFVFECIPERLDMKRALYGEMEPLLKPTAIVATSSSGLKLSDLQAGWSNPGRVIIGHPFNPPHLVPLVELYANDQTDADVLPTARRLYESCGKVVIILKREVMGHVANRLQAAIWREAIHLVESDVASVEDVNAAVWAGPGLRWAIMGPHMLLHLGGGAGGLRAYCEQFTQSYTEWWDDLGKPQLTPETIDRLVSGLSEEIDGRDYATLRQQRDSQLIAVLKALSETRRSFGTVPELA</sequence>
<dbReference type="PROSITE" id="PS51257">
    <property type="entry name" value="PROKAR_LIPOPROTEIN"/>
    <property type="match status" value="1"/>
</dbReference>
<dbReference type="Pfam" id="PF00725">
    <property type="entry name" value="3HCDH"/>
    <property type="match status" value="1"/>
</dbReference>
<keyword evidence="1" id="KW-0560">Oxidoreductase</keyword>
<reference evidence="5" key="1">
    <citation type="submission" date="2021-01" db="EMBL/GenBank/DDBJ databases">
        <title>Genome seq and assembly of Tabrizicola sp. KVB23.</title>
        <authorList>
            <person name="Chhetri G."/>
        </authorList>
    </citation>
    <scope>NUCLEOTIDE SEQUENCE</scope>
    <source>
        <strain evidence="5">KVB23</strain>
    </source>
</reference>
<evidence type="ECO:0000256" key="2">
    <source>
        <dbReference type="PIRSR" id="PIRSR000105-1"/>
    </source>
</evidence>
<keyword evidence="6" id="KW-1185">Reference proteome</keyword>
<evidence type="ECO:0000256" key="1">
    <source>
        <dbReference type="ARBA" id="ARBA00023002"/>
    </source>
</evidence>